<dbReference type="InterPro" id="IPR032805">
    <property type="entry name" value="Wax_synthase_dom"/>
</dbReference>
<dbReference type="GO" id="GO:0006629">
    <property type="term" value="P:lipid metabolic process"/>
    <property type="evidence" value="ECO:0007669"/>
    <property type="project" value="InterPro"/>
</dbReference>
<feature type="domain" description="Wax synthase" evidence="9">
    <location>
        <begin position="288"/>
        <end position="356"/>
    </location>
</feature>
<organism evidence="10 11">
    <name type="scientific">Exidia glandulosa HHB12029</name>
    <dbReference type="NCBI Taxonomy" id="1314781"/>
    <lineage>
        <taxon>Eukaryota</taxon>
        <taxon>Fungi</taxon>
        <taxon>Dikarya</taxon>
        <taxon>Basidiomycota</taxon>
        <taxon>Agaricomycotina</taxon>
        <taxon>Agaricomycetes</taxon>
        <taxon>Auriculariales</taxon>
        <taxon>Exidiaceae</taxon>
        <taxon>Exidia</taxon>
    </lineage>
</organism>
<dbReference type="Pfam" id="PF13813">
    <property type="entry name" value="MBOAT_2"/>
    <property type="match status" value="1"/>
</dbReference>
<accession>A0A166ASA8</accession>
<comment type="subcellular location">
    <subcellularLocation>
        <location evidence="1">Membrane</location>
        <topology evidence="1">Multi-pass membrane protein</topology>
    </subcellularLocation>
</comment>
<evidence type="ECO:0000256" key="2">
    <source>
        <dbReference type="ARBA" id="ARBA00005179"/>
    </source>
</evidence>
<evidence type="ECO:0000256" key="8">
    <source>
        <dbReference type="SAM" id="Phobius"/>
    </source>
</evidence>
<feature type="transmembrane region" description="Helical" evidence="8">
    <location>
        <begin position="357"/>
        <end position="375"/>
    </location>
</feature>
<protein>
    <recommendedName>
        <fullName evidence="9">Wax synthase domain-containing protein</fullName>
    </recommendedName>
</protein>
<keyword evidence="5 8" id="KW-0812">Transmembrane</keyword>
<feature type="transmembrane region" description="Helical" evidence="8">
    <location>
        <begin position="317"/>
        <end position="345"/>
    </location>
</feature>
<dbReference type="PANTHER" id="PTHR31595">
    <property type="entry name" value="LONG-CHAIN-ALCOHOL O-FATTY-ACYLTRANSFERASE 3-RELATED"/>
    <property type="match status" value="1"/>
</dbReference>
<feature type="transmembrane region" description="Helical" evidence="8">
    <location>
        <begin position="35"/>
        <end position="55"/>
    </location>
</feature>
<dbReference type="AlphaFoldDB" id="A0A166ASA8"/>
<evidence type="ECO:0000256" key="4">
    <source>
        <dbReference type="ARBA" id="ARBA00022679"/>
    </source>
</evidence>
<evidence type="ECO:0000256" key="3">
    <source>
        <dbReference type="ARBA" id="ARBA00007282"/>
    </source>
</evidence>
<evidence type="ECO:0000313" key="11">
    <source>
        <dbReference type="Proteomes" id="UP000077266"/>
    </source>
</evidence>
<comment type="similarity">
    <text evidence="3">Belongs to the wax synthase family.</text>
</comment>
<evidence type="ECO:0000313" key="10">
    <source>
        <dbReference type="EMBL" id="KZV94699.1"/>
    </source>
</evidence>
<sequence length="445" mass="47898">MSAVELQTSFSPLDLWLRPAGACGQAVSPDDVAKFASAVFPLLLCYFATAVLALIPGTASKAARFALLPVSLSFALDGSTSPCYVFHARELRHLNLGICMFHITFSLRCIEWAVSKAPLRRVYPQADKANVEATAHLANGNGHAQVHIGNGSDMRTGLSGLLIAACDLSVNARGIGWEWGKGCKIPAEWRNTTSRATFLRQTAWSAAKNLSCFDLAFSILQLLRPRTHAASTPMGWSIFDPTKSIGYNIASALANSFCVATCVYGADSGIYNLFTIVAVALGDDPSRWPPLFNSPWAMTSLADFWSNRWHQLFRRPFILFGGLPGTLIGGRFGGVMGSFIVSGLLHDGALWGLRGGMALHQLTAYFILQGFALLLEGAVSRTAGKRVGGVGGRIWATAVILVSGALIAEPWMTRGLGYSLFLPTSLRPGWFLLNCVLGIQPFEPL</sequence>
<proteinExistence type="inferred from homology"/>
<evidence type="ECO:0000256" key="5">
    <source>
        <dbReference type="ARBA" id="ARBA00022692"/>
    </source>
</evidence>
<name>A0A166ASA8_EXIGL</name>
<gene>
    <name evidence="10" type="ORF">EXIGLDRAFT_834792</name>
</gene>
<feature type="transmembrane region" description="Helical" evidence="8">
    <location>
        <begin position="387"/>
        <end position="408"/>
    </location>
</feature>
<dbReference type="Proteomes" id="UP000077266">
    <property type="component" value="Unassembled WGS sequence"/>
</dbReference>
<evidence type="ECO:0000259" key="9">
    <source>
        <dbReference type="Pfam" id="PF13813"/>
    </source>
</evidence>
<evidence type="ECO:0000256" key="7">
    <source>
        <dbReference type="ARBA" id="ARBA00023136"/>
    </source>
</evidence>
<evidence type="ECO:0000256" key="1">
    <source>
        <dbReference type="ARBA" id="ARBA00004141"/>
    </source>
</evidence>
<dbReference type="GO" id="GO:0016020">
    <property type="term" value="C:membrane"/>
    <property type="evidence" value="ECO:0007669"/>
    <property type="project" value="UniProtKB-SubCell"/>
</dbReference>
<dbReference type="GO" id="GO:0008374">
    <property type="term" value="F:O-acyltransferase activity"/>
    <property type="evidence" value="ECO:0007669"/>
    <property type="project" value="InterPro"/>
</dbReference>
<keyword evidence="6 8" id="KW-1133">Transmembrane helix</keyword>
<comment type="pathway">
    <text evidence="2">Secondary metabolite biosynthesis.</text>
</comment>
<reference evidence="10 11" key="1">
    <citation type="journal article" date="2016" name="Mol. Biol. Evol.">
        <title>Comparative Genomics of Early-Diverging Mushroom-Forming Fungi Provides Insights into the Origins of Lignocellulose Decay Capabilities.</title>
        <authorList>
            <person name="Nagy L.G."/>
            <person name="Riley R."/>
            <person name="Tritt A."/>
            <person name="Adam C."/>
            <person name="Daum C."/>
            <person name="Floudas D."/>
            <person name="Sun H."/>
            <person name="Yadav J.S."/>
            <person name="Pangilinan J."/>
            <person name="Larsson K.H."/>
            <person name="Matsuura K."/>
            <person name="Barry K."/>
            <person name="Labutti K."/>
            <person name="Kuo R."/>
            <person name="Ohm R.A."/>
            <person name="Bhattacharya S.S."/>
            <person name="Shirouzu T."/>
            <person name="Yoshinaga Y."/>
            <person name="Martin F.M."/>
            <person name="Grigoriev I.V."/>
            <person name="Hibbett D.S."/>
        </authorList>
    </citation>
    <scope>NUCLEOTIDE SEQUENCE [LARGE SCALE GENOMIC DNA]</scope>
    <source>
        <strain evidence="10 11">HHB12029</strain>
    </source>
</reference>
<dbReference type="STRING" id="1314781.A0A166ASA8"/>
<dbReference type="OrthoDB" id="1077582at2759"/>
<keyword evidence="11" id="KW-1185">Reference proteome</keyword>
<dbReference type="InParanoid" id="A0A166ASA8"/>
<keyword evidence="7 8" id="KW-0472">Membrane</keyword>
<dbReference type="EMBL" id="KV425968">
    <property type="protein sequence ID" value="KZV94699.1"/>
    <property type="molecule type" value="Genomic_DNA"/>
</dbReference>
<dbReference type="PANTHER" id="PTHR31595:SF57">
    <property type="entry name" value="OS04G0481900 PROTEIN"/>
    <property type="match status" value="1"/>
</dbReference>
<evidence type="ECO:0000256" key="6">
    <source>
        <dbReference type="ARBA" id="ARBA00022989"/>
    </source>
</evidence>
<keyword evidence="4" id="KW-0808">Transferase</keyword>
<dbReference type="InterPro" id="IPR044851">
    <property type="entry name" value="Wax_synthase"/>
</dbReference>